<dbReference type="AlphaFoldDB" id="A0A183AY44"/>
<evidence type="ECO:0000256" key="6">
    <source>
        <dbReference type="ARBA" id="ARBA00022989"/>
    </source>
</evidence>
<dbReference type="Gene3D" id="3.20.20.80">
    <property type="entry name" value="Glycosidases"/>
    <property type="match status" value="1"/>
</dbReference>
<keyword evidence="7" id="KW-0333">Golgi apparatus</keyword>
<dbReference type="EMBL" id="UZAN01051699">
    <property type="protein sequence ID" value="VDP89071.1"/>
    <property type="molecule type" value="Genomic_DNA"/>
</dbReference>
<gene>
    <name evidence="9" type="ORF">ECPE_LOCUS11879</name>
</gene>
<keyword evidence="10" id="KW-1185">Reference proteome</keyword>
<evidence type="ECO:0000256" key="2">
    <source>
        <dbReference type="ARBA" id="ARBA00009559"/>
    </source>
</evidence>
<evidence type="ECO:0000256" key="7">
    <source>
        <dbReference type="ARBA" id="ARBA00023034"/>
    </source>
</evidence>
<evidence type="ECO:0000256" key="8">
    <source>
        <dbReference type="ARBA" id="ARBA00023136"/>
    </source>
</evidence>
<sequence length="203" mass="22926">MAPDSSAVWYPPSIGSTNSRRTSVILSTNGSTSVTAIDWLHPSPQLLVSLMGNHTQSAIPVGYKVHTFYYAWYNSPEPGKPPTKDRHWVHWNHPRLPHWIGRIAQGFSTEPHNPPDDVASSYLPKIGLYASADPEVIRAHLLMLRFAGIDTLLTYKCGHWLSHKRTMWLKLRFPFSDLLFVLSLTGTEYIIETNSEAQFITEG</sequence>
<evidence type="ECO:0000256" key="4">
    <source>
        <dbReference type="ARBA" id="ARBA00022801"/>
    </source>
</evidence>
<protein>
    <submittedName>
        <fullName evidence="9 11">Uncharacterized protein</fullName>
    </submittedName>
</protein>
<keyword evidence="8" id="KW-0472">Membrane</keyword>
<evidence type="ECO:0000256" key="5">
    <source>
        <dbReference type="ARBA" id="ARBA00022968"/>
    </source>
</evidence>
<dbReference type="WBParaSite" id="ECPE_0001191401-mRNA-1">
    <property type="protein sequence ID" value="ECPE_0001191401-mRNA-1"/>
    <property type="gene ID" value="ECPE_0001191401"/>
</dbReference>
<dbReference type="GO" id="GO:0004559">
    <property type="term" value="F:alpha-mannosidase activity"/>
    <property type="evidence" value="ECO:0007669"/>
    <property type="project" value="TreeGrafter"/>
</dbReference>
<evidence type="ECO:0000313" key="9">
    <source>
        <dbReference type="EMBL" id="VDP89071.1"/>
    </source>
</evidence>
<comment type="similarity">
    <text evidence="2">Belongs to the glycosyl hydrolase 99 family.</text>
</comment>
<evidence type="ECO:0000313" key="11">
    <source>
        <dbReference type="WBParaSite" id="ECPE_0001191401-mRNA-1"/>
    </source>
</evidence>
<dbReference type="GO" id="GO:0000139">
    <property type="term" value="C:Golgi membrane"/>
    <property type="evidence" value="ECO:0007669"/>
    <property type="project" value="UniProtKB-SubCell"/>
</dbReference>
<keyword evidence="3" id="KW-0812">Transmembrane</keyword>
<keyword evidence="4" id="KW-0378">Hydrolase</keyword>
<keyword evidence="5" id="KW-0735">Signal-anchor</keyword>
<comment type="subcellular location">
    <subcellularLocation>
        <location evidence="1">Golgi apparatus membrane</location>
        <topology evidence="1">Single-pass type II membrane protein</topology>
    </subcellularLocation>
</comment>
<evidence type="ECO:0000256" key="1">
    <source>
        <dbReference type="ARBA" id="ARBA00004323"/>
    </source>
</evidence>
<accession>A0A183AY44</accession>
<dbReference type="OrthoDB" id="406152at2759"/>
<name>A0A183AY44_9TREM</name>
<reference evidence="9 10" key="2">
    <citation type="submission" date="2018-11" db="EMBL/GenBank/DDBJ databases">
        <authorList>
            <consortium name="Pathogen Informatics"/>
        </authorList>
    </citation>
    <scope>NUCLEOTIDE SEQUENCE [LARGE SCALE GENOMIC DNA]</scope>
    <source>
        <strain evidence="9 10">Egypt</strain>
    </source>
</reference>
<evidence type="ECO:0000256" key="3">
    <source>
        <dbReference type="ARBA" id="ARBA00022692"/>
    </source>
</evidence>
<evidence type="ECO:0000313" key="10">
    <source>
        <dbReference type="Proteomes" id="UP000272942"/>
    </source>
</evidence>
<reference evidence="11" key="1">
    <citation type="submission" date="2016-06" db="UniProtKB">
        <authorList>
            <consortium name="WormBaseParasite"/>
        </authorList>
    </citation>
    <scope>IDENTIFICATION</scope>
</reference>
<dbReference type="Proteomes" id="UP000272942">
    <property type="component" value="Unassembled WGS sequence"/>
</dbReference>
<organism evidence="11">
    <name type="scientific">Echinostoma caproni</name>
    <dbReference type="NCBI Taxonomy" id="27848"/>
    <lineage>
        <taxon>Eukaryota</taxon>
        <taxon>Metazoa</taxon>
        <taxon>Spiralia</taxon>
        <taxon>Lophotrochozoa</taxon>
        <taxon>Platyhelminthes</taxon>
        <taxon>Trematoda</taxon>
        <taxon>Digenea</taxon>
        <taxon>Plagiorchiida</taxon>
        <taxon>Echinostomata</taxon>
        <taxon>Echinostomatoidea</taxon>
        <taxon>Echinostomatidae</taxon>
        <taxon>Echinostoma</taxon>
    </lineage>
</organism>
<dbReference type="PANTHER" id="PTHR13572:SF4">
    <property type="entry name" value="RE57134P"/>
    <property type="match status" value="1"/>
</dbReference>
<proteinExistence type="inferred from homology"/>
<dbReference type="PANTHER" id="PTHR13572">
    <property type="entry name" value="ENDO-ALPHA-1,2-MANNOSIDASE"/>
    <property type="match status" value="1"/>
</dbReference>
<dbReference type="Pfam" id="PF16317">
    <property type="entry name" value="Glyco_hydro_99"/>
    <property type="match status" value="1"/>
</dbReference>
<dbReference type="InterPro" id="IPR026071">
    <property type="entry name" value="Glyco_Hydrolase_99"/>
</dbReference>
<keyword evidence="6" id="KW-1133">Transmembrane helix</keyword>